<dbReference type="EMBL" id="AWGJ01000008">
    <property type="protein sequence ID" value="ODN76647.1"/>
    <property type="molecule type" value="Genomic_DNA"/>
</dbReference>
<sequence length="341" mass="39116">MPGTPSIPTHEFFPQVVARVTLLAKQVCEDKDRDWLYQGRVTVRPVTNDSAKIAVEHNGSCVMAHLSKKSSINSAALFCNSCVCLFVPAGHAKLSSRQIRLTLFFYNREELNELKDILQPYIRFATRDTLWPSQIVDRLRTLSDGPSKYHQLRDYLSLVFPSSPKKHIFILKHARVQSALPRTAPRAYDKTVTWAGGFTMGCVIIDTTRPDEPSLDIRDPNQARFGHTHKIHGSDPLHMFYYDLGCQFELAVSKGKEEVRVKVAQVVFHTIRELHQFLEMAKDIYTITKRDTPPMEFETLHLVHRPGSRTCPSPASHYNAMGGERRKLKDFMEEYRLFQED</sequence>
<name>A0A1E3HJX8_9TREE</name>
<keyword evidence="2" id="KW-1185">Reference proteome</keyword>
<accession>A0A1E3HJX8</accession>
<gene>
    <name evidence="1" type="ORF">L202_05291</name>
</gene>
<reference evidence="1 2" key="1">
    <citation type="submission" date="2016-06" db="EMBL/GenBank/DDBJ databases">
        <title>Evolution of pathogenesis and genome organization in the Tremellales.</title>
        <authorList>
            <person name="Cuomo C."/>
            <person name="Litvintseva A."/>
            <person name="Heitman J."/>
            <person name="Chen Y."/>
            <person name="Sun S."/>
            <person name="Springer D."/>
            <person name="Dromer F."/>
            <person name="Young S."/>
            <person name="Zeng Q."/>
            <person name="Chapman S."/>
            <person name="Gujja S."/>
            <person name="Saif S."/>
            <person name="Birren B."/>
        </authorList>
    </citation>
    <scope>NUCLEOTIDE SEQUENCE [LARGE SCALE GENOMIC DNA]</scope>
    <source>
        <strain evidence="1 2">CBS 6039</strain>
    </source>
</reference>
<dbReference type="RefSeq" id="XP_018992021.1">
    <property type="nucleotide sequence ID" value="XM_019139530.1"/>
</dbReference>
<protein>
    <submittedName>
        <fullName evidence="1">Uncharacterized protein</fullName>
    </submittedName>
</protein>
<comment type="caution">
    <text evidence="1">The sequence shown here is derived from an EMBL/GenBank/DDBJ whole genome shotgun (WGS) entry which is preliminary data.</text>
</comment>
<dbReference type="AlphaFoldDB" id="A0A1E3HJX8"/>
<proteinExistence type="predicted"/>
<evidence type="ECO:0000313" key="2">
    <source>
        <dbReference type="Proteomes" id="UP000094065"/>
    </source>
</evidence>
<organism evidence="1 2">
    <name type="scientific">Cryptococcus amylolentus CBS 6039</name>
    <dbReference type="NCBI Taxonomy" id="1295533"/>
    <lineage>
        <taxon>Eukaryota</taxon>
        <taxon>Fungi</taxon>
        <taxon>Dikarya</taxon>
        <taxon>Basidiomycota</taxon>
        <taxon>Agaricomycotina</taxon>
        <taxon>Tremellomycetes</taxon>
        <taxon>Tremellales</taxon>
        <taxon>Cryptococcaceae</taxon>
        <taxon>Cryptococcus</taxon>
    </lineage>
</organism>
<dbReference type="Proteomes" id="UP000094065">
    <property type="component" value="Unassembled WGS sequence"/>
</dbReference>
<dbReference type="GeneID" id="30156600"/>
<evidence type="ECO:0000313" key="1">
    <source>
        <dbReference type="EMBL" id="ODN76647.1"/>
    </source>
</evidence>